<evidence type="ECO:0000256" key="1">
    <source>
        <dbReference type="ARBA" id="ARBA00022468"/>
    </source>
</evidence>
<proteinExistence type="predicted"/>
<sequence>MEALEKENKEGVGNPKTLKLAKDITSAEQGYRRGIQDLEEIRQRFQLVREQTQKTCERVEWDRVLALKNALGTYTEAEGKLMKVGGEAVDRCSIFVECMSPQVDCHFFVADFMRIWPDATPMYYESYTHGIAKDMVFGVPLETLLRAHPGSGIPAVLYKCVRAVEARGLDKEGIYRVSGKHSDVLELKLRVEKDVHSVNLEDESWDVHVIAGLVKMYLRQLPVPVFPFPAKERTEYSQIADEKERVLRLRARVKALPRSHHTVLKFLAEHLAKYVFPYYCR</sequence>
<dbReference type="Pfam" id="PF00620">
    <property type="entry name" value="RhoGAP"/>
    <property type="match status" value="1"/>
</dbReference>
<dbReference type="PANTHER" id="PTHR23176">
    <property type="entry name" value="RHO/RAC/CDC GTPASE-ACTIVATING PROTEIN"/>
    <property type="match status" value="1"/>
</dbReference>
<dbReference type="Gene3D" id="1.20.1270.60">
    <property type="entry name" value="Arfaptin homology (AH) domain/BAR domain"/>
    <property type="match status" value="1"/>
</dbReference>
<dbReference type="GO" id="GO:0005737">
    <property type="term" value="C:cytoplasm"/>
    <property type="evidence" value="ECO:0007669"/>
    <property type="project" value="TreeGrafter"/>
</dbReference>
<feature type="domain" description="Rho-GAP" evidence="2">
    <location>
        <begin position="139"/>
        <end position="281"/>
    </location>
</feature>
<dbReference type="GO" id="GO:0007165">
    <property type="term" value="P:signal transduction"/>
    <property type="evidence" value="ECO:0007669"/>
    <property type="project" value="InterPro"/>
</dbReference>
<dbReference type="InterPro" id="IPR008936">
    <property type="entry name" value="Rho_GTPase_activation_prot"/>
</dbReference>
<evidence type="ECO:0000313" key="4">
    <source>
        <dbReference type="Proteomes" id="UP000053201"/>
    </source>
</evidence>
<evidence type="ECO:0000259" key="2">
    <source>
        <dbReference type="PROSITE" id="PS50238"/>
    </source>
</evidence>
<dbReference type="PANTHER" id="PTHR23176:SF129">
    <property type="entry name" value="RHO GTPASE ACTIVATING PROTEIN AT 16F, ISOFORM E-RELATED"/>
    <property type="match status" value="1"/>
</dbReference>
<dbReference type="PROSITE" id="PS50238">
    <property type="entry name" value="RHOGAP"/>
    <property type="match status" value="1"/>
</dbReference>
<accession>A0A0L0H4Z2</accession>
<dbReference type="OrthoDB" id="79452at2759"/>
<keyword evidence="1" id="KW-0343">GTPase activation</keyword>
<keyword evidence="4" id="KW-1185">Reference proteome</keyword>
<dbReference type="AlphaFoldDB" id="A0A0L0H4Z2"/>
<dbReference type="EMBL" id="KQ257476">
    <property type="protein sequence ID" value="KNC95788.1"/>
    <property type="molecule type" value="Genomic_DNA"/>
</dbReference>
<dbReference type="RefSeq" id="XP_016603828.1">
    <property type="nucleotide sequence ID" value="XM_016756930.1"/>
</dbReference>
<dbReference type="InterPro" id="IPR027267">
    <property type="entry name" value="AH/BAR_dom_sf"/>
</dbReference>
<protein>
    <recommendedName>
        <fullName evidence="2">Rho-GAP domain-containing protein</fullName>
    </recommendedName>
</protein>
<evidence type="ECO:0000313" key="3">
    <source>
        <dbReference type="EMBL" id="KNC95788.1"/>
    </source>
</evidence>
<dbReference type="SUPFAM" id="SSF48350">
    <property type="entry name" value="GTPase activation domain, GAP"/>
    <property type="match status" value="1"/>
</dbReference>
<dbReference type="Gene3D" id="1.10.555.10">
    <property type="entry name" value="Rho GTPase activation protein"/>
    <property type="match status" value="1"/>
</dbReference>
<dbReference type="GO" id="GO:0005096">
    <property type="term" value="F:GTPase activator activity"/>
    <property type="evidence" value="ECO:0007669"/>
    <property type="project" value="UniProtKB-KW"/>
</dbReference>
<gene>
    <name evidence="3" type="ORF">SPPG_08781</name>
</gene>
<dbReference type="InterPro" id="IPR050729">
    <property type="entry name" value="Rho-GAP"/>
</dbReference>
<reference evidence="3 4" key="1">
    <citation type="submission" date="2009-08" db="EMBL/GenBank/DDBJ databases">
        <title>The Genome Sequence of Spizellomyces punctatus strain DAOM BR117.</title>
        <authorList>
            <consortium name="The Broad Institute Genome Sequencing Platform"/>
            <person name="Russ C."/>
            <person name="Cuomo C."/>
            <person name="Shea T."/>
            <person name="Young S.K."/>
            <person name="Zeng Q."/>
            <person name="Koehrsen M."/>
            <person name="Haas B."/>
            <person name="Borodovsky M."/>
            <person name="Guigo R."/>
            <person name="Alvarado L."/>
            <person name="Berlin A."/>
            <person name="Bochicchio J."/>
            <person name="Borenstein D."/>
            <person name="Chapman S."/>
            <person name="Chen Z."/>
            <person name="Engels R."/>
            <person name="Freedman E."/>
            <person name="Gellesch M."/>
            <person name="Goldberg J."/>
            <person name="Griggs A."/>
            <person name="Gujja S."/>
            <person name="Heiman D."/>
            <person name="Hepburn T."/>
            <person name="Howarth C."/>
            <person name="Jen D."/>
            <person name="Larson L."/>
            <person name="Lewis B."/>
            <person name="Mehta T."/>
            <person name="Park D."/>
            <person name="Pearson M."/>
            <person name="Roberts A."/>
            <person name="Saif S."/>
            <person name="Shenoy N."/>
            <person name="Sisk P."/>
            <person name="Stolte C."/>
            <person name="Sykes S."/>
            <person name="Thomson T."/>
            <person name="Walk T."/>
            <person name="White J."/>
            <person name="Yandava C."/>
            <person name="Burger G."/>
            <person name="Gray M.W."/>
            <person name="Holland P.W.H."/>
            <person name="King N."/>
            <person name="Lang F.B.F."/>
            <person name="Roger A.J."/>
            <person name="Ruiz-Trillo I."/>
            <person name="Lander E."/>
            <person name="Nusbaum C."/>
        </authorList>
    </citation>
    <scope>NUCLEOTIDE SEQUENCE [LARGE SCALE GENOMIC DNA]</scope>
    <source>
        <strain evidence="3 4">DAOM BR117</strain>
    </source>
</reference>
<dbReference type="InParanoid" id="A0A0L0H4Z2"/>
<dbReference type="SUPFAM" id="SSF103657">
    <property type="entry name" value="BAR/IMD domain-like"/>
    <property type="match status" value="1"/>
</dbReference>
<dbReference type="OMA" id="YGRCKEI"/>
<name>A0A0L0H4Z2_SPIPD</name>
<dbReference type="STRING" id="645134.A0A0L0H4Z2"/>
<organism evidence="3 4">
    <name type="scientific">Spizellomyces punctatus (strain DAOM BR117)</name>
    <dbReference type="NCBI Taxonomy" id="645134"/>
    <lineage>
        <taxon>Eukaryota</taxon>
        <taxon>Fungi</taxon>
        <taxon>Fungi incertae sedis</taxon>
        <taxon>Chytridiomycota</taxon>
        <taxon>Chytridiomycota incertae sedis</taxon>
        <taxon>Chytridiomycetes</taxon>
        <taxon>Spizellomycetales</taxon>
        <taxon>Spizellomycetaceae</taxon>
        <taxon>Spizellomyces</taxon>
    </lineage>
</organism>
<dbReference type="SMART" id="SM00324">
    <property type="entry name" value="RhoGAP"/>
    <property type="match status" value="1"/>
</dbReference>
<dbReference type="eggNOG" id="KOG1453">
    <property type="taxonomic scope" value="Eukaryota"/>
</dbReference>
<dbReference type="Proteomes" id="UP000053201">
    <property type="component" value="Unassembled WGS sequence"/>
</dbReference>
<dbReference type="VEuPathDB" id="FungiDB:SPPG_08781"/>
<dbReference type="GeneID" id="27691917"/>
<dbReference type="CDD" id="cd00159">
    <property type="entry name" value="RhoGAP"/>
    <property type="match status" value="1"/>
</dbReference>
<dbReference type="InterPro" id="IPR000198">
    <property type="entry name" value="RhoGAP_dom"/>
</dbReference>